<dbReference type="GO" id="GO:0004565">
    <property type="term" value="F:beta-galactosidase activity"/>
    <property type="evidence" value="ECO:0007669"/>
    <property type="project" value="InterPro"/>
</dbReference>
<proteinExistence type="predicted"/>
<dbReference type="InterPro" id="IPR013529">
    <property type="entry name" value="Glyco_hydro_42_N"/>
</dbReference>
<dbReference type="EMBL" id="JACJVO010000020">
    <property type="protein sequence ID" value="MBB6732398.1"/>
    <property type="molecule type" value="Genomic_DNA"/>
</dbReference>
<dbReference type="AlphaFoldDB" id="A0A7X0VXY6"/>
<dbReference type="Pfam" id="PF02449">
    <property type="entry name" value="Glyco_hydro_42"/>
    <property type="match status" value="1"/>
</dbReference>
<feature type="compositionally biased region" description="Low complexity" evidence="3">
    <location>
        <begin position="213"/>
        <end position="227"/>
    </location>
</feature>
<dbReference type="Pfam" id="PF13290">
    <property type="entry name" value="CHB_HEX_C_1"/>
    <property type="match status" value="1"/>
</dbReference>
<dbReference type="InterPro" id="IPR051465">
    <property type="entry name" value="Cell_Envelope_Struct_Comp"/>
</dbReference>
<evidence type="ECO:0000313" key="7">
    <source>
        <dbReference type="Proteomes" id="UP000564644"/>
    </source>
</evidence>
<dbReference type="PANTHER" id="PTHR43308:SF5">
    <property type="entry name" value="S-LAYER PROTEIN _ PEPTIDOGLYCAN ENDO-BETA-N-ACETYLGLUCOSAMINIDASE"/>
    <property type="match status" value="1"/>
</dbReference>
<dbReference type="InterPro" id="IPR017853">
    <property type="entry name" value="GH"/>
</dbReference>
<dbReference type="GO" id="GO:0005975">
    <property type="term" value="P:carbohydrate metabolic process"/>
    <property type="evidence" value="ECO:0007669"/>
    <property type="project" value="InterPro"/>
</dbReference>
<dbReference type="PROSITE" id="PS51272">
    <property type="entry name" value="SLH"/>
    <property type="match status" value="2"/>
</dbReference>
<dbReference type="SUPFAM" id="SSF51445">
    <property type="entry name" value="(Trans)glycosidases"/>
    <property type="match status" value="1"/>
</dbReference>
<dbReference type="InterPro" id="IPR001119">
    <property type="entry name" value="SLH_dom"/>
</dbReference>
<keyword evidence="7" id="KW-1185">Reference proteome</keyword>
<evidence type="ECO:0000256" key="4">
    <source>
        <dbReference type="SAM" id="SignalP"/>
    </source>
</evidence>
<feature type="chain" id="PRO_5039350042" evidence="4">
    <location>
        <begin position="24"/>
        <end position="1055"/>
    </location>
</feature>
<dbReference type="Proteomes" id="UP000564644">
    <property type="component" value="Unassembled WGS sequence"/>
</dbReference>
<feature type="domain" description="SLH" evidence="5">
    <location>
        <begin position="84"/>
        <end position="147"/>
    </location>
</feature>
<feature type="region of interest" description="Disordered" evidence="3">
    <location>
        <begin position="210"/>
        <end position="236"/>
    </location>
</feature>
<dbReference type="Gene3D" id="3.20.20.80">
    <property type="entry name" value="Glycosidases"/>
    <property type="match status" value="1"/>
</dbReference>
<protein>
    <submittedName>
        <fullName evidence="6">S-layer homology domain-containing protein</fullName>
    </submittedName>
</protein>
<evidence type="ECO:0000256" key="2">
    <source>
        <dbReference type="ARBA" id="ARBA00023295"/>
    </source>
</evidence>
<dbReference type="RefSeq" id="WP_185130071.1">
    <property type="nucleotide sequence ID" value="NZ_JACJVO010000020.1"/>
</dbReference>
<organism evidence="6 7">
    <name type="scientific">Cohnella zeiphila</name>
    <dbReference type="NCBI Taxonomy" id="2761120"/>
    <lineage>
        <taxon>Bacteria</taxon>
        <taxon>Bacillati</taxon>
        <taxon>Bacillota</taxon>
        <taxon>Bacilli</taxon>
        <taxon>Bacillales</taxon>
        <taxon>Paenibacillaceae</taxon>
        <taxon>Cohnella</taxon>
    </lineage>
</organism>
<feature type="domain" description="SLH" evidence="5">
    <location>
        <begin position="25"/>
        <end position="83"/>
    </location>
</feature>
<evidence type="ECO:0000259" key="5">
    <source>
        <dbReference type="PROSITE" id="PS51272"/>
    </source>
</evidence>
<dbReference type="GO" id="GO:0009341">
    <property type="term" value="C:beta-galactosidase complex"/>
    <property type="evidence" value="ECO:0007669"/>
    <property type="project" value="InterPro"/>
</dbReference>
<keyword evidence="2" id="KW-0326">Glycosidase</keyword>
<evidence type="ECO:0000256" key="3">
    <source>
        <dbReference type="SAM" id="MobiDB-lite"/>
    </source>
</evidence>
<name>A0A7X0VXY6_9BACL</name>
<reference evidence="6 7" key="1">
    <citation type="submission" date="2020-08" db="EMBL/GenBank/DDBJ databases">
        <title>Cohnella phylogeny.</title>
        <authorList>
            <person name="Dunlap C."/>
        </authorList>
    </citation>
    <scope>NUCLEOTIDE SEQUENCE [LARGE SCALE GENOMIC DNA]</scope>
    <source>
        <strain evidence="6 7">CBP 2801</strain>
    </source>
</reference>
<sequence>MKKRSIAFAVTLALAALSSTGAAAGAADFKDIPGTSPYLPYIEDLKSLGVADGIAEGLFAPEQTLTRAQFAKFVSVAFQLKDNGGPVPFSDIQDHWAAGYIRAAFQSGVVYGTTGTTFSPNQPVTREEAAAMVWRYAKKLGLTSGPLLTFSEKPASWATEGISGVIAHDWYGADVTQNSGLWSYRPQAAMTRQESAALVDLAMKDVPGSLSGPAAPATAAPATAEPAPAEPAPAAPANGVTAGLNSGSVPYGSMVVLSASKPGATIYYTTDGSDPRTSPTRKHYEQPIAVLSKLELKTSAVYHPASGKTEVSDVSSYRYETIGNATPPGPSDGLYDPLDSFKQMANRTNVYIAKDSPSYYNGDTNRMVRTSTAPGSVIYHTNYDITSLLTYSYYYTGVDVEQNRLYASADGKTYTEIPVGFYPVGNPSGNWQQYATEASSLPPNTRFLKIELTGASKSWSPQLSSVQLNRSTASVAIKSTRSAGSLQVELSSATPGARIYYRMDNAAKFQLYSEPLKLTAYNVMETYAVKEGKVPSPFRKYKLNGSSDFLVDRYGQMVSANFPEKVTSDQELKADVQADASYYGSLKPPTNLDRYGGLAGSAAKYGIKGTGFFAIQQVGSRKVMKTPDGNIFFNLGMNGITPDETYTMIKGREQEFESIPSYTGEYRPAYMGSDHSGFSFYMANKYKKTGTFPTDSSFYTEAVGRLKKWGFNSAGGYSPEKYGSANNFPYTRMLPLDMDWAKLDGISIFDIFAPDAEAKIDKAFAKALPQSKDDPMLIGYFIGNEYDYHKFYSVVPKLKASSAAIKGRLVKMLKDKYQNIDAFNSNWGTGFTSFNDLPEAELPVNTSQSWKDMDTFFRYYLDTFFGTVSRIYRKYDPNHLLLGDRWITTAFHNAKFRDVLAEVEGKYSDVISMNYYSYKIETDLLKDVYAKSGGKPILMSEFGYGTAEQGLAPLLPNAAVNQFQRGMRYRNYVEGVASLGYVVGADWYSYVDQASMGRYWQGIGEWAEHYNSGLLNDADRPYKDFLTGVMQSNYDIYKVLLGERPKFYYDFSQQK</sequence>
<dbReference type="Pfam" id="PF00395">
    <property type="entry name" value="SLH"/>
    <property type="match status" value="2"/>
</dbReference>
<comment type="caution">
    <text evidence="6">The sequence shown here is derived from an EMBL/GenBank/DDBJ whole genome shotgun (WGS) entry which is preliminary data.</text>
</comment>
<dbReference type="InterPro" id="IPR059177">
    <property type="entry name" value="GH29D-like_dom"/>
</dbReference>
<feature type="signal peptide" evidence="4">
    <location>
        <begin position="1"/>
        <end position="23"/>
    </location>
</feature>
<gene>
    <name evidence="6" type="ORF">H7C18_15870</name>
</gene>
<accession>A0A7X0VXY6</accession>
<keyword evidence="1" id="KW-0378">Hydrolase</keyword>
<evidence type="ECO:0000313" key="6">
    <source>
        <dbReference type="EMBL" id="MBB6732398.1"/>
    </source>
</evidence>
<keyword evidence="4" id="KW-0732">Signal</keyword>
<evidence type="ECO:0000256" key="1">
    <source>
        <dbReference type="ARBA" id="ARBA00022801"/>
    </source>
</evidence>
<dbReference type="PANTHER" id="PTHR43308">
    <property type="entry name" value="OUTER MEMBRANE PROTEIN ALPHA-RELATED"/>
    <property type="match status" value="1"/>
</dbReference>